<gene>
    <name evidence="2" type="ORF">Mgra_00000741</name>
</gene>
<reference evidence="2" key="1">
    <citation type="journal article" date="2020" name="Ecol. Evol.">
        <title>Genome structure and content of the rice root-knot nematode (Meloidogyne graminicola).</title>
        <authorList>
            <person name="Phan N.T."/>
            <person name="Danchin E.G.J."/>
            <person name="Klopp C."/>
            <person name="Perfus-Barbeoch L."/>
            <person name="Kozlowski D.K."/>
            <person name="Koutsovoulos G.D."/>
            <person name="Lopez-Roques C."/>
            <person name="Bouchez O."/>
            <person name="Zahm M."/>
            <person name="Besnard G."/>
            <person name="Bellafiore S."/>
        </authorList>
    </citation>
    <scope>NUCLEOTIDE SEQUENCE</scope>
    <source>
        <strain evidence="2">VN-18</strain>
    </source>
</reference>
<feature type="region of interest" description="Disordered" evidence="1">
    <location>
        <begin position="58"/>
        <end position="93"/>
    </location>
</feature>
<sequence length="93" mass="10367">MYHPFINLTKHIFPQAFRRVEDFLEAIEAEELQGSTWLGSNSSKSPRTSGEKLCNKILFPGPPKHPLPSEESPESFAPPPPLLQILPVESGTK</sequence>
<name>A0A8T0A183_9BILA</name>
<dbReference type="EMBL" id="JABEBT010000003">
    <property type="protein sequence ID" value="KAF7639821.1"/>
    <property type="molecule type" value="Genomic_DNA"/>
</dbReference>
<comment type="caution">
    <text evidence="2">The sequence shown here is derived from an EMBL/GenBank/DDBJ whole genome shotgun (WGS) entry which is preliminary data.</text>
</comment>
<feature type="compositionally biased region" description="Polar residues" evidence="1">
    <location>
        <begin position="34"/>
        <end position="48"/>
    </location>
</feature>
<evidence type="ECO:0000313" key="2">
    <source>
        <dbReference type="EMBL" id="KAF7639821.1"/>
    </source>
</evidence>
<feature type="region of interest" description="Disordered" evidence="1">
    <location>
        <begin position="34"/>
        <end position="53"/>
    </location>
</feature>
<evidence type="ECO:0000313" key="3">
    <source>
        <dbReference type="Proteomes" id="UP000605970"/>
    </source>
</evidence>
<dbReference type="Proteomes" id="UP000605970">
    <property type="component" value="Unassembled WGS sequence"/>
</dbReference>
<dbReference type="AlphaFoldDB" id="A0A8T0A183"/>
<keyword evidence="3" id="KW-1185">Reference proteome</keyword>
<accession>A0A8T0A183</accession>
<proteinExistence type="predicted"/>
<organism evidence="2 3">
    <name type="scientific">Meloidogyne graminicola</name>
    <dbReference type="NCBI Taxonomy" id="189291"/>
    <lineage>
        <taxon>Eukaryota</taxon>
        <taxon>Metazoa</taxon>
        <taxon>Ecdysozoa</taxon>
        <taxon>Nematoda</taxon>
        <taxon>Chromadorea</taxon>
        <taxon>Rhabditida</taxon>
        <taxon>Tylenchina</taxon>
        <taxon>Tylenchomorpha</taxon>
        <taxon>Tylenchoidea</taxon>
        <taxon>Meloidogynidae</taxon>
        <taxon>Meloidogyninae</taxon>
        <taxon>Meloidogyne</taxon>
    </lineage>
</organism>
<protein>
    <submittedName>
        <fullName evidence="2">Uncharacterized protein</fullName>
    </submittedName>
</protein>
<evidence type="ECO:0000256" key="1">
    <source>
        <dbReference type="SAM" id="MobiDB-lite"/>
    </source>
</evidence>